<keyword evidence="2" id="KW-1185">Reference proteome</keyword>
<dbReference type="STRING" id="66420.A0A194Q765"/>
<sequence>MWERYWFVLPSCISRGQTCGFVQADGRRLGRGRLRKCSHDSATWRVGGPEVKTHIPFEPRWTVQYCLFGCDTNSNATATTGSSGTFLEQVVVEEGHRQAIQPQQIHAVGGVRQQQYVLATPGQPATPVSQVIFCGGGVGSVSGVGGAAPVITSVLPAGGAVLTPHHTLHQ</sequence>
<gene>
    <name evidence="1" type="ORF">RR46_05419</name>
</gene>
<dbReference type="AlphaFoldDB" id="A0A194Q765"/>
<evidence type="ECO:0000313" key="2">
    <source>
        <dbReference type="Proteomes" id="UP000053268"/>
    </source>
</evidence>
<dbReference type="EMBL" id="KQ459580">
    <property type="protein sequence ID" value="KPI99235.1"/>
    <property type="molecule type" value="Genomic_DNA"/>
</dbReference>
<organism evidence="1 2">
    <name type="scientific">Papilio xuthus</name>
    <name type="common">Asian swallowtail butterfly</name>
    <dbReference type="NCBI Taxonomy" id="66420"/>
    <lineage>
        <taxon>Eukaryota</taxon>
        <taxon>Metazoa</taxon>
        <taxon>Ecdysozoa</taxon>
        <taxon>Arthropoda</taxon>
        <taxon>Hexapoda</taxon>
        <taxon>Insecta</taxon>
        <taxon>Pterygota</taxon>
        <taxon>Neoptera</taxon>
        <taxon>Endopterygota</taxon>
        <taxon>Lepidoptera</taxon>
        <taxon>Glossata</taxon>
        <taxon>Ditrysia</taxon>
        <taxon>Papilionoidea</taxon>
        <taxon>Papilionidae</taxon>
        <taxon>Papilioninae</taxon>
        <taxon>Papilio</taxon>
    </lineage>
</organism>
<evidence type="ECO:0000313" key="1">
    <source>
        <dbReference type="EMBL" id="KPI99235.1"/>
    </source>
</evidence>
<accession>A0A194Q765</accession>
<reference evidence="1 2" key="1">
    <citation type="journal article" date="2015" name="Nat. Commun.">
        <title>Outbred genome sequencing and CRISPR/Cas9 gene editing in butterflies.</title>
        <authorList>
            <person name="Li X."/>
            <person name="Fan D."/>
            <person name="Zhang W."/>
            <person name="Liu G."/>
            <person name="Zhang L."/>
            <person name="Zhao L."/>
            <person name="Fang X."/>
            <person name="Chen L."/>
            <person name="Dong Y."/>
            <person name="Chen Y."/>
            <person name="Ding Y."/>
            <person name="Zhao R."/>
            <person name="Feng M."/>
            <person name="Zhu Y."/>
            <person name="Feng Y."/>
            <person name="Jiang X."/>
            <person name="Zhu D."/>
            <person name="Xiang H."/>
            <person name="Feng X."/>
            <person name="Li S."/>
            <person name="Wang J."/>
            <person name="Zhang G."/>
            <person name="Kronforst M.R."/>
            <person name="Wang W."/>
        </authorList>
    </citation>
    <scope>NUCLEOTIDE SEQUENCE [LARGE SCALE GENOMIC DNA]</scope>
    <source>
        <strain evidence="1">Ya'a_city_454_Px</strain>
        <tissue evidence="1">Whole body</tissue>
    </source>
</reference>
<proteinExistence type="predicted"/>
<protein>
    <submittedName>
        <fullName evidence="1">Uncharacterized protein</fullName>
    </submittedName>
</protein>
<dbReference type="Proteomes" id="UP000053268">
    <property type="component" value="Unassembled WGS sequence"/>
</dbReference>
<name>A0A194Q765_PAPXU</name>